<evidence type="ECO:0000256" key="3">
    <source>
        <dbReference type="ARBA" id="ARBA00022723"/>
    </source>
</evidence>
<sequence>MWDAIVLAGGRGSRLGGVDKAALVVGGRTLLERALDAVRGAGRTIVVGPRRDLPGGVLSVREEPPGGGPVAGLAAGLGSVRAERVVVLAVDQSGVTAATVARLLAVDGAAVLFDDRPQWLIGVWPTAALRAAVPADPRGVSSRSVLGGLRPVEVAALPGEARDVDTPEDLRT</sequence>
<dbReference type="SUPFAM" id="SSF53448">
    <property type="entry name" value="Nucleotide-diphospho-sugar transferases"/>
    <property type="match status" value="1"/>
</dbReference>
<dbReference type="EMBL" id="JACHJS010000001">
    <property type="protein sequence ID" value="MBB4964923.1"/>
    <property type="molecule type" value="Genomic_DNA"/>
</dbReference>
<keyword evidence="3" id="KW-0479">Metal-binding</keyword>
<evidence type="ECO:0000259" key="8">
    <source>
        <dbReference type="Pfam" id="PF12804"/>
    </source>
</evidence>
<dbReference type="PANTHER" id="PTHR19136">
    <property type="entry name" value="MOLYBDENUM COFACTOR GUANYLYLTRANSFERASE"/>
    <property type="match status" value="1"/>
</dbReference>
<evidence type="ECO:0000313" key="10">
    <source>
        <dbReference type="Proteomes" id="UP000542674"/>
    </source>
</evidence>
<dbReference type="AlphaFoldDB" id="A0A7W7WVW7"/>
<dbReference type="Gene3D" id="3.90.550.10">
    <property type="entry name" value="Spore Coat Polysaccharide Biosynthesis Protein SpsA, Chain A"/>
    <property type="match status" value="1"/>
</dbReference>
<organism evidence="9 10">
    <name type="scientific">Saccharothrix violaceirubra</name>
    <dbReference type="NCBI Taxonomy" id="413306"/>
    <lineage>
        <taxon>Bacteria</taxon>
        <taxon>Bacillati</taxon>
        <taxon>Actinomycetota</taxon>
        <taxon>Actinomycetes</taxon>
        <taxon>Pseudonocardiales</taxon>
        <taxon>Pseudonocardiaceae</taxon>
        <taxon>Saccharothrix</taxon>
    </lineage>
</organism>
<evidence type="ECO:0000256" key="1">
    <source>
        <dbReference type="ARBA" id="ARBA00022490"/>
    </source>
</evidence>
<dbReference type="GO" id="GO:0016779">
    <property type="term" value="F:nucleotidyltransferase activity"/>
    <property type="evidence" value="ECO:0007669"/>
    <property type="project" value="TreeGrafter"/>
</dbReference>
<evidence type="ECO:0000313" key="9">
    <source>
        <dbReference type="EMBL" id="MBB4964923.1"/>
    </source>
</evidence>
<dbReference type="PANTHER" id="PTHR19136:SF81">
    <property type="entry name" value="MOLYBDENUM COFACTOR GUANYLYLTRANSFERASE"/>
    <property type="match status" value="1"/>
</dbReference>
<gene>
    <name evidence="9" type="ORF">F4559_002282</name>
</gene>
<keyword evidence="1" id="KW-0963">Cytoplasm</keyword>
<dbReference type="InterPro" id="IPR025877">
    <property type="entry name" value="MobA-like_NTP_Trfase"/>
</dbReference>
<dbReference type="InterPro" id="IPR013482">
    <property type="entry name" value="Molybde_CF_guanTrfase"/>
</dbReference>
<keyword evidence="6" id="KW-0342">GTP-binding</keyword>
<evidence type="ECO:0000256" key="7">
    <source>
        <dbReference type="ARBA" id="ARBA00023150"/>
    </source>
</evidence>
<evidence type="ECO:0000256" key="5">
    <source>
        <dbReference type="ARBA" id="ARBA00022842"/>
    </source>
</evidence>
<dbReference type="InterPro" id="IPR029044">
    <property type="entry name" value="Nucleotide-diphossugar_trans"/>
</dbReference>
<keyword evidence="10" id="KW-1185">Reference proteome</keyword>
<dbReference type="Pfam" id="PF12804">
    <property type="entry name" value="NTP_transf_3"/>
    <property type="match status" value="1"/>
</dbReference>
<dbReference type="GO" id="GO:0005525">
    <property type="term" value="F:GTP binding"/>
    <property type="evidence" value="ECO:0007669"/>
    <property type="project" value="UniProtKB-KW"/>
</dbReference>
<dbReference type="CDD" id="cd02503">
    <property type="entry name" value="MobA"/>
    <property type="match status" value="1"/>
</dbReference>
<keyword evidence="2" id="KW-0808">Transferase</keyword>
<keyword evidence="7" id="KW-0501">Molybdenum cofactor biosynthesis</keyword>
<dbReference type="Proteomes" id="UP000542674">
    <property type="component" value="Unassembled WGS sequence"/>
</dbReference>
<keyword evidence="4" id="KW-0547">Nucleotide-binding</keyword>
<keyword evidence="5" id="KW-0460">Magnesium</keyword>
<accession>A0A7W7WVW7</accession>
<comment type="caution">
    <text evidence="9">The sequence shown here is derived from an EMBL/GenBank/DDBJ whole genome shotgun (WGS) entry which is preliminary data.</text>
</comment>
<evidence type="ECO:0000256" key="6">
    <source>
        <dbReference type="ARBA" id="ARBA00023134"/>
    </source>
</evidence>
<protein>
    <submittedName>
        <fullName evidence="9">Molybdopterin-guanine dinucleotide biosynthesis protein A</fullName>
    </submittedName>
</protein>
<feature type="domain" description="MobA-like NTP transferase" evidence="8">
    <location>
        <begin position="4"/>
        <end position="131"/>
    </location>
</feature>
<dbReference type="GO" id="GO:0006777">
    <property type="term" value="P:Mo-molybdopterin cofactor biosynthetic process"/>
    <property type="evidence" value="ECO:0007669"/>
    <property type="project" value="UniProtKB-KW"/>
</dbReference>
<dbReference type="GO" id="GO:0046872">
    <property type="term" value="F:metal ion binding"/>
    <property type="evidence" value="ECO:0007669"/>
    <property type="project" value="UniProtKB-KW"/>
</dbReference>
<reference evidence="9 10" key="1">
    <citation type="submission" date="2020-08" db="EMBL/GenBank/DDBJ databases">
        <title>Sequencing the genomes of 1000 actinobacteria strains.</title>
        <authorList>
            <person name="Klenk H.-P."/>
        </authorList>
    </citation>
    <scope>NUCLEOTIDE SEQUENCE [LARGE SCALE GENOMIC DNA]</scope>
    <source>
        <strain evidence="9 10">DSM 45084</strain>
    </source>
</reference>
<evidence type="ECO:0000256" key="4">
    <source>
        <dbReference type="ARBA" id="ARBA00022741"/>
    </source>
</evidence>
<proteinExistence type="predicted"/>
<dbReference type="RefSeq" id="WP_184668220.1">
    <property type="nucleotide sequence ID" value="NZ_BAABAI010000039.1"/>
</dbReference>
<evidence type="ECO:0000256" key="2">
    <source>
        <dbReference type="ARBA" id="ARBA00022679"/>
    </source>
</evidence>
<name>A0A7W7WVW7_9PSEU</name>